<feature type="domain" description="Calmodulin-binding" evidence="10">
    <location>
        <begin position="410"/>
        <end position="476"/>
    </location>
</feature>
<dbReference type="InterPro" id="IPR015449">
    <property type="entry name" value="K_chnl_Ca-activ_SK"/>
</dbReference>
<dbReference type="SMART" id="SM01053">
    <property type="entry name" value="CaMBD"/>
    <property type="match status" value="1"/>
</dbReference>
<dbReference type="SUPFAM" id="SSF81327">
    <property type="entry name" value="Small-conductance potassium channel"/>
    <property type="match status" value="1"/>
</dbReference>
<keyword evidence="6" id="KW-0406">Ion transport</keyword>
<feature type="transmembrane region" description="Helical" evidence="9">
    <location>
        <begin position="211"/>
        <end position="231"/>
    </location>
</feature>
<reference evidence="11" key="1">
    <citation type="submission" date="2023-07" db="EMBL/GenBank/DDBJ databases">
        <authorList>
            <person name="Stuckert A."/>
        </authorList>
    </citation>
    <scope>NUCLEOTIDE SEQUENCE</scope>
</reference>
<dbReference type="InterPro" id="IPR004178">
    <property type="entry name" value="CaM-bd_dom"/>
</dbReference>
<feature type="transmembrane region" description="Helical" evidence="9">
    <location>
        <begin position="185"/>
        <end position="204"/>
    </location>
</feature>
<feature type="transmembrane region" description="Helical" evidence="9">
    <location>
        <begin position="58"/>
        <end position="75"/>
    </location>
</feature>
<sequence length="520" mass="58955">MLYTGNIPQDLTYTGKNSQDLAYTRNNLQDLAYTGSTKLFMTDNSLVHWRIAVNTKKSAWIFLEILVCAIHPFPFVRRCEENKVPDSEKLVFLSQAEIFLSILMFLRVYLLPRTVLLHSKVLVDASYRSIGALNKIKFQYQFVIKILMNTCPGRVLLILTVSLWIVSSWVLSVCERDTTADLTSAMWLIPITFLTIGYGDLVPVTVCGKMVCLFTGVMGVGCTALIVAVAAQKLEFTKAEKHVHNFMMDIRYMKQQQPELAQIAAVNYLDAAVNQQQPELAQIAAVNYLDAAVNQQQPELAQIAAVNYLDVAVNQQQPELAQIAAVNYLDVAVNQQQPELAQIAAVNYLDVAVNLLQQLFKLLQLVFMVPDRVLPTLEIKLHSGNPDLHLVAVYCDAATLTHHMYEAINIKCRAANVLREAWLLHKHTKQGDMAKIQMHQRELLGAIHIFRRKRIKHKNLKDQVNAMVDISKMQMIMTDLDYNFTSSHQDLEKRIDQLDKKLDEISRLILTAIESPQLTH</sequence>
<evidence type="ECO:0000313" key="11">
    <source>
        <dbReference type="EMBL" id="CAJ0936603.1"/>
    </source>
</evidence>
<dbReference type="SUPFAM" id="SSF81324">
    <property type="entry name" value="Voltage-gated potassium channels"/>
    <property type="match status" value="1"/>
</dbReference>
<keyword evidence="4" id="KW-0112">Calmodulin-binding</keyword>
<proteinExistence type="predicted"/>
<dbReference type="Gene3D" id="1.10.287.70">
    <property type="match status" value="2"/>
</dbReference>
<evidence type="ECO:0000256" key="9">
    <source>
        <dbReference type="SAM" id="Phobius"/>
    </source>
</evidence>
<keyword evidence="2" id="KW-0813">Transport</keyword>
<protein>
    <recommendedName>
        <fullName evidence="10">Calmodulin-binding domain-containing protein</fullName>
    </recommendedName>
</protein>
<evidence type="ECO:0000256" key="5">
    <source>
        <dbReference type="ARBA" id="ARBA00022989"/>
    </source>
</evidence>
<dbReference type="InterPro" id="IPR013099">
    <property type="entry name" value="K_chnl_dom"/>
</dbReference>
<gene>
    <name evidence="11" type="ORF">RIMI_LOCUS6812219</name>
</gene>
<evidence type="ECO:0000259" key="10">
    <source>
        <dbReference type="SMART" id="SM01053"/>
    </source>
</evidence>
<organism evidence="11 12">
    <name type="scientific">Ranitomeya imitator</name>
    <name type="common">mimic poison frog</name>
    <dbReference type="NCBI Taxonomy" id="111125"/>
    <lineage>
        <taxon>Eukaryota</taxon>
        <taxon>Metazoa</taxon>
        <taxon>Chordata</taxon>
        <taxon>Craniata</taxon>
        <taxon>Vertebrata</taxon>
        <taxon>Euteleostomi</taxon>
        <taxon>Amphibia</taxon>
        <taxon>Batrachia</taxon>
        <taxon>Anura</taxon>
        <taxon>Neobatrachia</taxon>
        <taxon>Hyloidea</taxon>
        <taxon>Dendrobatidae</taxon>
        <taxon>Dendrobatinae</taxon>
        <taxon>Ranitomeya</taxon>
    </lineage>
</organism>
<comment type="subcellular location">
    <subcellularLocation>
        <location evidence="1">Membrane</location>
        <topology evidence="1">Multi-pass membrane protein</topology>
    </subcellularLocation>
</comment>
<dbReference type="Proteomes" id="UP001176940">
    <property type="component" value="Unassembled WGS sequence"/>
</dbReference>
<dbReference type="PANTHER" id="PTHR10153">
    <property type="entry name" value="SMALL CONDUCTANCE CALCIUM-ACTIVATED POTASSIUM CHANNEL"/>
    <property type="match status" value="1"/>
</dbReference>
<evidence type="ECO:0000256" key="8">
    <source>
        <dbReference type="ARBA" id="ARBA00023303"/>
    </source>
</evidence>
<keyword evidence="7 9" id="KW-0472">Membrane</keyword>
<comment type="caution">
    <text evidence="11">The sequence shown here is derived from an EMBL/GenBank/DDBJ whole genome shotgun (WGS) entry which is preliminary data.</text>
</comment>
<dbReference type="Pfam" id="PF02888">
    <property type="entry name" value="CaMBD"/>
    <property type="match status" value="1"/>
</dbReference>
<name>A0ABN9L9F0_9NEOB</name>
<keyword evidence="5 9" id="KW-1133">Transmembrane helix</keyword>
<accession>A0ABN9L9F0</accession>
<evidence type="ECO:0000256" key="4">
    <source>
        <dbReference type="ARBA" id="ARBA00022860"/>
    </source>
</evidence>
<dbReference type="InterPro" id="IPR036122">
    <property type="entry name" value="CaM-bd_dom_sf"/>
</dbReference>
<keyword evidence="8" id="KW-0407">Ion channel</keyword>
<keyword evidence="12" id="KW-1185">Reference proteome</keyword>
<evidence type="ECO:0000256" key="2">
    <source>
        <dbReference type="ARBA" id="ARBA00022448"/>
    </source>
</evidence>
<evidence type="ECO:0000256" key="1">
    <source>
        <dbReference type="ARBA" id="ARBA00004141"/>
    </source>
</evidence>
<feature type="transmembrane region" description="Helical" evidence="9">
    <location>
        <begin position="155"/>
        <end position="173"/>
    </location>
</feature>
<dbReference type="EMBL" id="CAUEEQ010012514">
    <property type="protein sequence ID" value="CAJ0936603.1"/>
    <property type="molecule type" value="Genomic_DNA"/>
</dbReference>
<dbReference type="Pfam" id="PF03530">
    <property type="entry name" value="SK_channel"/>
    <property type="match status" value="1"/>
</dbReference>
<evidence type="ECO:0000256" key="3">
    <source>
        <dbReference type="ARBA" id="ARBA00022692"/>
    </source>
</evidence>
<dbReference type="Pfam" id="PF07885">
    <property type="entry name" value="Ion_trans_2"/>
    <property type="match status" value="1"/>
</dbReference>
<evidence type="ECO:0000256" key="6">
    <source>
        <dbReference type="ARBA" id="ARBA00023065"/>
    </source>
</evidence>
<keyword evidence="3 9" id="KW-0812">Transmembrane</keyword>
<evidence type="ECO:0000256" key="7">
    <source>
        <dbReference type="ARBA" id="ARBA00023136"/>
    </source>
</evidence>
<feature type="transmembrane region" description="Helical" evidence="9">
    <location>
        <begin position="90"/>
        <end position="110"/>
    </location>
</feature>
<evidence type="ECO:0000313" key="12">
    <source>
        <dbReference type="Proteomes" id="UP001176940"/>
    </source>
</evidence>